<feature type="domain" description="Elongation factor G-binding protein C-terminal treble-clef zinc-finger" evidence="1">
    <location>
        <begin position="8"/>
        <end position="161"/>
    </location>
</feature>
<dbReference type="RefSeq" id="WP_179455248.1">
    <property type="nucleotide sequence ID" value="NZ_BAAAPX010000001.1"/>
</dbReference>
<dbReference type="Proteomes" id="UP000589620">
    <property type="component" value="Unassembled WGS sequence"/>
</dbReference>
<organism evidence="2 3">
    <name type="scientific">Leifsonia soli</name>
    <dbReference type="NCBI Taxonomy" id="582665"/>
    <lineage>
        <taxon>Bacteria</taxon>
        <taxon>Bacillati</taxon>
        <taxon>Actinomycetota</taxon>
        <taxon>Actinomycetes</taxon>
        <taxon>Micrococcales</taxon>
        <taxon>Microbacteriaceae</taxon>
        <taxon>Leifsonia</taxon>
    </lineage>
</organism>
<keyword evidence="3" id="KW-1185">Reference proteome</keyword>
<dbReference type="AlphaFoldDB" id="A0A852SWX2"/>
<dbReference type="Pfam" id="PF16571">
    <property type="entry name" value="FBP_C"/>
    <property type="match status" value="1"/>
</dbReference>
<evidence type="ECO:0000313" key="2">
    <source>
        <dbReference type="EMBL" id="NYD73636.1"/>
    </source>
</evidence>
<comment type="caution">
    <text evidence="2">The sequence shown here is derived from an EMBL/GenBank/DDBJ whole genome shotgun (WGS) entry which is preliminary data.</text>
</comment>
<reference evidence="2 3" key="1">
    <citation type="submission" date="2020-07" db="EMBL/GenBank/DDBJ databases">
        <title>Sequencing the genomes of 1000 actinobacteria strains.</title>
        <authorList>
            <person name="Klenk H.-P."/>
        </authorList>
    </citation>
    <scope>NUCLEOTIDE SEQUENCE [LARGE SCALE GENOMIC DNA]</scope>
    <source>
        <strain evidence="2 3">DSM 23871</strain>
    </source>
</reference>
<name>A0A852SWX2_9MICO</name>
<proteinExistence type="predicted"/>
<gene>
    <name evidence="2" type="ORF">BJ963_001155</name>
</gene>
<evidence type="ECO:0000259" key="1">
    <source>
        <dbReference type="Pfam" id="PF16571"/>
    </source>
</evidence>
<dbReference type="EMBL" id="JACCBJ010000001">
    <property type="protein sequence ID" value="NYD73636.1"/>
    <property type="molecule type" value="Genomic_DNA"/>
</dbReference>
<evidence type="ECO:0000313" key="3">
    <source>
        <dbReference type="Proteomes" id="UP000589620"/>
    </source>
</evidence>
<dbReference type="InterPro" id="IPR032330">
    <property type="entry name" value="EF-G-binding_C"/>
</dbReference>
<sequence length="166" mass="18363">MEILSPQQIRESFVNCSRSEAEELPLPPGLHEVDWARREYLGWRDPRLPQRGYVVIPTADGPVGIVLRASEASMRSHAPSMCGWCQDVHLTNDVWFWSARRAGQPGRNGDTVGTLVCGAFECSANVRRTPPPSYVGFDADRVAEDRVSGLADRARRFAATVVGARI</sequence>
<protein>
    <recommendedName>
        <fullName evidence="1">Elongation factor G-binding protein C-terminal treble-clef zinc-finger domain-containing protein</fullName>
    </recommendedName>
</protein>
<accession>A0A852SWX2</accession>